<dbReference type="Pfam" id="PF02254">
    <property type="entry name" value="TrkA_N"/>
    <property type="match status" value="1"/>
</dbReference>
<dbReference type="PROSITE" id="PS51202">
    <property type="entry name" value="RCK_C"/>
    <property type="match status" value="1"/>
</dbReference>
<dbReference type="InterPro" id="IPR036721">
    <property type="entry name" value="RCK_C_sf"/>
</dbReference>
<feature type="domain" description="RCK C-terminal" evidence="6">
    <location>
        <begin position="134"/>
        <end position="232"/>
    </location>
</feature>
<evidence type="ECO:0000256" key="1">
    <source>
        <dbReference type="ARBA" id="ARBA00017378"/>
    </source>
</evidence>
<keyword evidence="8" id="KW-1185">Reference proteome</keyword>
<evidence type="ECO:0000313" key="8">
    <source>
        <dbReference type="Proteomes" id="UP000176204"/>
    </source>
</evidence>
<dbReference type="EMBL" id="LT629973">
    <property type="protein sequence ID" value="SEH72394.1"/>
    <property type="molecule type" value="Genomic_DNA"/>
</dbReference>
<dbReference type="RefSeq" id="WP_067772541.1">
    <property type="nucleotide sequence ID" value="NZ_JACVVN010000002.1"/>
</dbReference>
<organism evidence="7 8">
    <name type="scientific">Akkermansia glycaniphila</name>
    <dbReference type="NCBI Taxonomy" id="1679444"/>
    <lineage>
        <taxon>Bacteria</taxon>
        <taxon>Pseudomonadati</taxon>
        <taxon>Verrucomicrobiota</taxon>
        <taxon>Verrucomicrobiia</taxon>
        <taxon>Verrucomicrobiales</taxon>
        <taxon>Akkermansiaceae</taxon>
        <taxon>Akkermansia</taxon>
    </lineage>
</organism>
<dbReference type="PANTHER" id="PTHR43833:SF7">
    <property type="entry name" value="KTR SYSTEM POTASSIUM UPTAKE PROTEIN C"/>
    <property type="match status" value="1"/>
</dbReference>
<dbReference type="InterPro" id="IPR050721">
    <property type="entry name" value="Trk_Ktr_HKT_K-transport"/>
</dbReference>
<dbReference type="PRINTS" id="PR00335">
    <property type="entry name" value="KUPTAKETRKA"/>
</dbReference>
<dbReference type="SUPFAM" id="SSF116726">
    <property type="entry name" value="TrkA C-terminal domain-like"/>
    <property type="match status" value="1"/>
</dbReference>
<dbReference type="OrthoDB" id="9776294at2"/>
<evidence type="ECO:0000259" key="6">
    <source>
        <dbReference type="PROSITE" id="PS51202"/>
    </source>
</evidence>
<dbReference type="KEGG" id="agl:PYTT_0245"/>
<evidence type="ECO:0000259" key="5">
    <source>
        <dbReference type="PROSITE" id="PS51201"/>
    </source>
</evidence>
<feature type="domain" description="RCK N-terminal" evidence="5">
    <location>
        <begin position="1"/>
        <end position="121"/>
    </location>
</feature>
<dbReference type="InterPro" id="IPR003148">
    <property type="entry name" value="RCK_N"/>
</dbReference>
<dbReference type="PANTHER" id="PTHR43833">
    <property type="entry name" value="POTASSIUM CHANNEL PROTEIN 2-RELATED-RELATED"/>
    <property type="match status" value="1"/>
</dbReference>
<evidence type="ECO:0000256" key="4">
    <source>
        <dbReference type="ARBA" id="ARBA00023027"/>
    </source>
</evidence>
<dbReference type="AlphaFoldDB" id="A0A1C7PIV2"/>
<gene>
    <name evidence="7" type="ORF">PYTT_0245</name>
</gene>
<keyword evidence="2" id="KW-0633">Potassium transport</keyword>
<sequence>MKYVIIGAGQFGRALALKLADTGNEVTVLDEKEAVVTELKDRVAYALVGDATDPRTLRQLDLTGDDLRVIVAIGEGFERSIMITGLLKEMGVKHIYARSVNTIHARILKLLGVDGQIRAEEIAAQQLADRFMNMSLLHFRKIDSSHALAEVHLPSDWIGKQLKDVDLRSKYKLNLLTVRRGVLSETGDDVLATPNAPVIDFPEPDMVFEQDDMLVLFGLEESLKKFAEHFGV</sequence>
<dbReference type="InterPro" id="IPR006037">
    <property type="entry name" value="RCK_C"/>
</dbReference>
<keyword evidence="3" id="KW-0630">Potassium</keyword>
<dbReference type="Gene3D" id="3.30.70.1450">
    <property type="entry name" value="Regulator of K+ conductance, C-terminal domain"/>
    <property type="match status" value="1"/>
</dbReference>
<keyword evidence="2" id="KW-0813">Transport</keyword>
<accession>A0A1C7PIV2</accession>
<evidence type="ECO:0000256" key="3">
    <source>
        <dbReference type="ARBA" id="ARBA00022958"/>
    </source>
</evidence>
<dbReference type="Proteomes" id="UP000176204">
    <property type="component" value="Chromosome I"/>
</dbReference>
<dbReference type="SUPFAM" id="SSF51735">
    <property type="entry name" value="NAD(P)-binding Rossmann-fold domains"/>
    <property type="match status" value="1"/>
</dbReference>
<dbReference type="GO" id="GO:0015079">
    <property type="term" value="F:potassium ion transmembrane transporter activity"/>
    <property type="evidence" value="ECO:0007669"/>
    <property type="project" value="InterPro"/>
</dbReference>
<name>A0A1C7PIV2_9BACT</name>
<dbReference type="Gene3D" id="3.40.50.720">
    <property type="entry name" value="NAD(P)-binding Rossmann-like Domain"/>
    <property type="match status" value="1"/>
</dbReference>
<dbReference type="GO" id="GO:0005886">
    <property type="term" value="C:plasma membrane"/>
    <property type="evidence" value="ECO:0007669"/>
    <property type="project" value="InterPro"/>
</dbReference>
<dbReference type="InterPro" id="IPR036291">
    <property type="entry name" value="NAD(P)-bd_dom_sf"/>
</dbReference>
<proteinExistence type="predicted"/>
<protein>
    <recommendedName>
        <fullName evidence="1">Trk system potassium uptake protein TrkA</fullName>
    </recommendedName>
</protein>
<evidence type="ECO:0000313" key="7">
    <source>
        <dbReference type="EMBL" id="SEH72394.1"/>
    </source>
</evidence>
<dbReference type="InterPro" id="IPR006036">
    <property type="entry name" value="K_uptake_TrkA"/>
</dbReference>
<keyword evidence="2" id="KW-0406">Ion transport</keyword>
<dbReference type="PROSITE" id="PS51201">
    <property type="entry name" value="RCK_N"/>
    <property type="match status" value="1"/>
</dbReference>
<keyword evidence="4" id="KW-0520">NAD</keyword>
<evidence type="ECO:0000256" key="2">
    <source>
        <dbReference type="ARBA" id="ARBA00022538"/>
    </source>
</evidence>
<reference evidence="8" key="1">
    <citation type="submission" date="2016-09" db="EMBL/GenBank/DDBJ databases">
        <authorList>
            <person name="Koehorst J."/>
        </authorList>
    </citation>
    <scope>NUCLEOTIDE SEQUENCE [LARGE SCALE GENOMIC DNA]</scope>
</reference>
<dbReference type="STRING" id="1679444.PYTT_0245"/>